<dbReference type="NCBIfam" id="NF001899">
    <property type="entry name" value="PRK00654.1-2"/>
    <property type="match status" value="1"/>
</dbReference>
<comment type="caution">
    <text evidence="10">The sequence shown here is derived from an EMBL/GenBank/DDBJ whole genome shotgun (WGS) entry which is preliminary data.</text>
</comment>
<dbReference type="Proteomes" id="UP001596171">
    <property type="component" value="Unassembled WGS sequence"/>
</dbReference>
<evidence type="ECO:0000256" key="1">
    <source>
        <dbReference type="ARBA" id="ARBA00001478"/>
    </source>
</evidence>
<keyword evidence="6 7" id="KW-0320">Glycogen biosynthesis</keyword>
<comment type="similarity">
    <text evidence="3 7">Belongs to the glycosyltransferase 1 family. Bacterial/plant glycogen synthase subfamily.</text>
</comment>
<keyword evidence="4 7" id="KW-0328">Glycosyltransferase</keyword>
<evidence type="ECO:0000259" key="9">
    <source>
        <dbReference type="Pfam" id="PF08323"/>
    </source>
</evidence>
<dbReference type="NCBIfam" id="NF001898">
    <property type="entry name" value="PRK00654.1-1"/>
    <property type="match status" value="1"/>
</dbReference>
<dbReference type="NCBIfam" id="TIGR02095">
    <property type="entry name" value="glgA"/>
    <property type="match status" value="1"/>
</dbReference>
<dbReference type="InterPro" id="IPR011835">
    <property type="entry name" value="GS/SS"/>
</dbReference>
<gene>
    <name evidence="7 10" type="primary">glgA</name>
    <name evidence="10" type="ORF">ACFP1L_02285</name>
</gene>
<evidence type="ECO:0000256" key="7">
    <source>
        <dbReference type="HAMAP-Rule" id="MF_00484"/>
    </source>
</evidence>
<feature type="domain" description="Glycosyl transferase family 1" evidence="8">
    <location>
        <begin position="293"/>
        <end position="431"/>
    </location>
</feature>
<dbReference type="InterPro" id="IPR013534">
    <property type="entry name" value="Starch_synth_cat_dom"/>
</dbReference>
<evidence type="ECO:0000313" key="11">
    <source>
        <dbReference type="Proteomes" id="UP001596171"/>
    </source>
</evidence>
<sequence>MTKVLFAAAEAAPFYKTGGLGDVSLALPQALRAAKTTIRVVIPYYEALFPEKYRDQVKDVLHFTVQVGDKAQYCGIKTLKLAGLTYYLIDNQDYFGREGLYGYWDDGERFAFFQMAICEMLERVDYIPDVLHLNDWHTAFIPVLLKEKYYWIKAYRHIKTVLTIHNMQFQGIYDPIILDSLFKIGWQTFNEEGIAFYGQVNFLKAGINFADAVNTVSPTYAQEIQTPQFGERLDGVLRANQGKLSGIMNGIDMKLYDPATDAALTATYTAKDLAPKALDKAALQTAVGLPEADVPVLGVVSRLTTQKGMDLLLDALDDFLKAQSAQVIILGTGDPALEHAFEIYQLAYPDQVAAQIKFDVKLAQQIYAGSDIFLMPSAFEPSGLSQMMAMRYGTLPLVHLVGGLKDTVVPYNEYTGAGTGFGFDDYTPAVLRKMMTMAVNLYTQDPTAWRQLQQQAMLPDFGWAKSAKKYQQVYQTIMS</sequence>
<comment type="function">
    <text evidence="2 7">Synthesizes alpha-1,4-glucan chains using ADP-glucose.</text>
</comment>
<proteinExistence type="inferred from homology"/>
<evidence type="ECO:0000259" key="8">
    <source>
        <dbReference type="Pfam" id="PF00534"/>
    </source>
</evidence>
<evidence type="ECO:0000256" key="2">
    <source>
        <dbReference type="ARBA" id="ARBA00002764"/>
    </source>
</evidence>
<dbReference type="EMBL" id="JBHSSE010000003">
    <property type="protein sequence ID" value="MFC6200724.1"/>
    <property type="molecule type" value="Genomic_DNA"/>
</dbReference>
<dbReference type="Gene3D" id="3.40.50.2000">
    <property type="entry name" value="Glycogen Phosphorylase B"/>
    <property type="match status" value="2"/>
</dbReference>
<comment type="pathway">
    <text evidence="7">Glycan biosynthesis; glycogen biosynthesis.</text>
</comment>
<keyword evidence="11" id="KW-1185">Reference proteome</keyword>
<keyword evidence="5 7" id="KW-0808">Transferase</keyword>
<dbReference type="GO" id="GO:0009011">
    <property type="term" value="F:alpha-1,4-glucan glucosyltransferase (ADP-glucose donor) activity"/>
    <property type="evidence" value="ECO:0007669"/>
    <property type="project" value="UniProtKB-EC"/>
</dbReference>
<dbReference type="RefSeq" id="WP_137615025.1">
    <property type="nucleotide sequence ID" value="NZ_BJDI01000001.1"/>
</dbReference>
<dbReference type="Pfam" id="PF08323">
    <property type="entry name" value="Glyco_transf_5"/>
    <property type="match status" value="1"/>
</dbReference>
<evidence type="ECO:0000313" key="10">
    <source>
        <dbReference type="EMBL" id="MFC6200724.1"/>
    </source>
</evidence>
<accession>A0ABW1SHC5</accession>
<dbReference type="PANTHER" id="PTHR45825">
    <property type="entry name" value="GRANULE-BOUND STARCH SYNTHASE 1, CHLOROPLASTIC/AMYLOPLASTIC"/>
    <property type="match status" value="1"/>
</dbReference>
<dbReference type="EC" id="2.4.1.21" evidence="7"/>
<dbReference type="InterPro" id="IPR001296">
    <property type="entry name" value="Glyco_trans_1"/>
</dbReference>
<evidence type="ECO:0000256" key="5">
    <source>
        <dbReference type="ARBA" id="ARBA00022679"/>
    </source>
</evidence>
<feature type="binding site" evidence="7">
    <location>
        <position position="16"/>
    </location>
    <ligand>
        <name>ADP-alpha-D-glucose</name>
        <dbReference type="ChEBI" id="CHEBI:57498"/>
    </ligand>
</feature>
<evidence type="ECO:0000256" key="4">
    <source>
        <dbReference type="ARBA" id="ARBA00022676"/>
    </source>
</evidence>
<dbReference type="SUPFAM" id="SSF53756">
    <property type="entry name" value="UDP-Glycosyltransferase/glycogen phosphorylase"/>
    <property type="match status" value="1"/>
</dbReference>
<dbReference type="HAMAP" id="MF_00484">
    <property type="entry name" value="Glycogen_synth"/>
    <property type="match status" value="1"/>
</dbReference>
<protein>
    <recommendedName>
        <fullName evidence="7">Glycogen synthase</fullName>
        <ecNumber evidence="7">2.4.1.21</ecNumber>
    </recommendedName>
    <alternativeName>
        <fullName evidence="7">Starch [bacterial glycogen] synthase</fullName>
    </alternativeName>
</protein>
<reference evidence="11" key="1">
    <citation type="journal article" date="2019" name="Int. J. Syst. Evol. Microbiol.">
        <title>The Global Catalogue of Microorganisms (GCM) 10K type strain sequencing project: providing services to taxonomists for standard genome sequencing and annotation.</title>
        <authorList>
            <consortium name="The Broad Institute Genomics Platform"/>
            <consortium name="The Broad Institute Genome Sequencing Center for Infectious Disease"/>
            <person name="Wu L."/>
            <person name="Ma J."/>
        </authorList>
    </citation>
    <scope>NUCLEOTIDE SEQUENCE [LARGE SCALE GENOMIC DNA]</scope>
    <source>
        <strain evidence="11">CCM 8930</strain>
    </source>
</reference>
<dbReference type="Pfam" id="PF00534">
    <property type="entry name" value="Glycos_transf_1"/>
    <property type="match status" value="1"/>
</dbReference>
<comment type="catalytic activity">
    <reaction evidence="1 7">
        <text>[(1-&gt;4)-alpha-D-glucosyl](n) + ADP-alpha-D-glucose = [(1-&gt;4)-alpha-D-glucosyl](n+1) + ADP + H(+)</text>
        <dbReference type="Rhea" id="RHEA:18189"/>
        <dbReference type="Rhea" id="RHEA-COMP:9584"/>
        <dbReference type="Rhea" id="RHEA-COMP:9587"/>
        <dbReference type="ChEBI" id="CHEBI:15378"/>
        <dbReference type="ChEBI" id="CHEBI:15444"/>
        <dbReference type="ChEBI" id="CHEBI:57498"/>
        <dbReference type="ChEBI" id="CHEBI:456216"/>
        <dbReference type="EC" id="2.4.1.21"/>
    </reaction>
</comment>
<feature type="domain" description="Starch synthase catalytic" evidence="9">
    <location>
        <begin position="3"/>
        <end position="238"/>
    </location>
</feature>
<dbReference type="CDD" id="cd03791">
    <property type="entry name" value="GT5_Glycogen_synthase_DULL1-like"/>
    <property type="match status" value="1"/>
</dbReference>
<organism evidence="10 11">
    <name type="scientific">Lactiplantibacillus nangangensis</name>
    <dbReference type="NCBI Taxonomy" id="2559917"/>
    <lineage>
        <taxon>Bacteria</taxon>
        <taxon>Bacillati</taxon>
        <taxon>Bacillota</taxon>
        <taxon>Bacilli</taxon>
        <taxon>Lactobacillales</taxon>
        <taxon>Lactobacillaceae</taxon>
        <taxon>Lactiplantibacillus</taxon>
    </lineage>
</organism>
<evidence type="ECO:0000256" key="3">
    <source>
        <dbReference type="ARBA" id="ARBA00010281"/>
    </source>
</evidence>
<name>A0ABW1SHC5_9LACO</name>
<evidence type="ECO:0000256" key="6">
    <source>
        <dbReference type="ARBA" id="ARBA00023056"/>
    </source>
</evidence>
<dbReference type="PANTHER" id="PTHR45825:SF11">
    <property type="entry name" value="ALPHA AMYLASE DOMAIN-CONTAINING PROTEIN"/>
    <property type="match status" value="1"/>
</dbReference>